<dbReference type="Gene3D" id="3.40.50.1820">
    <property type="entry name" value="alpha/beta hydrolase"/>
    <property type="match status" value="1"/>
</dbReference>
<comment type="similarity">
    <text evidence="1">Belongs to the peptidase S33 family.</text>
</comment>
<dbReference type="STRING" id="587909.SAMN05421810_11199"/>
<sequence>MAKADPERVVGVHVEGGLGFPSAADVAAMTDAERAEFEELMRWAGNGVDHHALLRAAPRTFAYGWNDSPMALLAWMAQKFQEFTPSVELPEHAIDRDLLLTNTSVYWFTGTSGSSSWFMYESTEFSWPEGQSLVPTGVYGGGPDLFRRLAERDNDVVYWPEGNPGDHFVAMEVPDALAADIRTFFAKVR</sequence>
<keyword evidence="4" id="KW-1185">Reference proteome</keyword>
<evidence type="ECO:0008006" key="5">
    <source>
        <dbReference type="Google" id="ProtNLM"/>
    </source>
</evidence>
<dbReference type="GO" id="GO:0004301">
    <property type="term" value="F:epoxide hydrolase activity"/>
    <property type="evidence" value="ECO:0007669"/>
    <property type="project" value="TreeGrafter"/>
</dbReference>
<name>A0A1I6A5N4_9PSEU</name>
<gene>
    <name evidence="3" type="ORF">SAMN05421810_11199</name>
</gene>
<protein>
    <recommendedName>
        <fullName evidence="5">Epoxide hydrolase</fullName>
    </recommendedName>
</protein>
<dbReference type="Proteomes" id="UP000198727">
    <property type="component" value="Unassembled WGS sequence"/>
</dbReference>
<reference evidence="4" key="1">
    <citation type="submission" date="2016-10" db="EMBL/GenBank/DDBJ databases">
        <authorList>
            <person name="Varghese N."/>
            <person name="Submissions S."/>
        </authorList>
    </citation>
    <scope>NUCLEOTIDE SEQUENCE [LARGE SCALE GENOMIC DNA]</scope>
    <source>
        <strain evidence="4">CGMCC 4.5579</strain>
    </source>
</reference>
<dbReference type="PANTHER" id="PTHR21661">
    <property type="entry name" value="EPOXIDE HYDROLASE 1-RELATED"/>
    <property type="match status" value="1"/>
</dbReference>
<evidence type="ECO:0000313" key="4">
    <source>
        <dbReference type="Proteomes" id="UP000198727"/>
    </source>
</evidence>
<organism evidence="3 4">
    <name type="scientific">Amycolatopsis arida</name>
    <dbReference type="NCBI Taxonomy" id="587909"/>
    <lineage>
        <taxon>Bacteria</taxon>
        <taxon>Bacillati</taxon>
        <taxon>Actinomycetota</taxon>
        <taxon>Actinomycetes</taxon>
        <taxon>Pseudonocardiales</taxon>
        <taxon>Pseudonocardiaceae</taxon>
        <taxon>Amycolatopsis</taxon>
    </lineage>
</organism>
<dbReference type="RefSeq" id="WP_208326024.1">
    <property type="nucleotide sequence ID" value="NZ_FOWW01000011.1"/>
</dbReference>
<dbReference type="AlphaFoldDB" id="A0A1I6A5N4"/>
<evidence type="ECO:0000256" key="1">
    <source>
        <dbReference type="ARBA" id="ARBA00010088"/>
    </source>
</evidence>
<evidence type="ECO:0000313" key="3">
    <source>
        <dbReference type="EMBL" id="SFQ64019.1"/>
    </source>
</evidence>
<evidence type="ECO:0000256" key="2">
    <source>
        <dbReference type="ARBA" id="ARBA00022801"/>
    </source>
</evidence>
<proteinExistence type="inferred from homology"/>
<keyword evidence="2" id="KW-0378">Hydrolase</keyword>
<dbReference type="SUPFAM" id="SSF53474">
    <property type="entry name" value="alpha/beta-Hydrolases"/>
    <property type="match status" value="1"/>
</dbReference>
<dbReference type="GO" id="GO:0097176">
    <property type="term" value="P:epoxide metabolic process"/>
    <property type="evidence" value="ECO:0007669"/>
    <property type="project" value="TreeGrafter"/>
</dbReference>
<dbReference type="EMBL" id="FOWW01000011">
    <property type="protein sequence ID" value="SFQ64019.1"/>
    <property type="molecule type" value="Genomic_DNA"/>
</dbReference>
<accession>A0A1I6A5N4</accession>
<dbReference type="InterPro" id="IPR029058">
    <property type="entry name" value="AB_hydrolase_fold"/>
</dbReference>
<dbReference type="PANTHER" id="PTHR21661:SF35">
    <property type="entry name" value="EPOXIDE HYDROLASE"/>
    <property type="match status" value="1"/>
</dbReference>